<dbReference type="Gene3D" id="2.130.10.130">
    <property type="entry name" value="Integrin alpha, N-terminal"/>
    <property type="match status" value="3"/>
</dbReference>
<evidence type="ECO:0000256" key="5">
    <source>
        <dbReference type="SAM" id="SignalP"/>
    </source>
</evidence>
<dbReference type="PANTHER" id="PTHR23221:SF7">
    <property type="entry name" value="PHOSPHATIDYLINOSITOL-GLYCAN-SPECIFIC PHOSPHOLIPASE D"/>
    <property type="match status" value="1"/>
</dbReference>
<keyword evidence="6" id="KW-0401">Integrin</keyword>
<feature type="signal peptide" evidence="5">
    <location>
        <begin position="1"/>
        <end position="28"/>
    </location>
</feature>
<dbReference type="GO" id="GO:0016787">
    <property type="term" value="F:hydrolase activity"/>
    <property type="evidence" value="ECO:0007669"/>
    <property type="project" value="UniProtKB-KW"/>
</dbReference>
<dbReference type="InterPro" id="IPR000413">
    <property type="entry name" value="Integrin_alpha"/>
</dbReference>
<sequence length="480" mass="48684">MRKHTSVAFAALLAAGLTPLTLSTPASAAPAKYADDFNGDGYRDLAIGMPEKTIDGKKRAGAVLVTFGSSSGLTAKHVYVTQNSAGVPGSAEAEDLFGTDLSSGDLDGDGYADLLVTSEAESIGDLSARGSVTVLWGGPTPFRSGTVLPTGLSYAYQFFGSDTVVGDFVGDASPDIVVADSGSLWLYEGGFSRTSVPSPSYVSTQGDNAIGFGQLAAGDFTGGGKDELAVTRPAATVIYTAGDASTPTPDDFSNRQTLAGGNTVAAGDLNRDGRDDLAIGLSNPRLDDNGLNDPSGKAGYVMVHYGAAGYEGGLSTERHTYHQGTSGIPGSNESEDEFGAVLSIGDVTGDGRAELAIGVPYESLDGAFRGGDVLLLRGASGGLTTTGAKRFSQNTSGIPGTAENNDAFGSQLRLADFNGNGKADLAVSAPYENPYNNEGSGAIWQLHGTSSALSTSGADVFGPEEYGIARGAGLGTALNG</sequence>
<keyword evidence="3" id="KW-0378">Hydrolase</keyword>
<keyword evidence="4" id="KW-0325">Glycoprotein</keyword>
<dbReference type="InterPro" id="IPR013519">
    <property type="entry name" value="Int_alpha_beta-p"/>
</dbReference>
<dbReference type="InterPro" id="IPR013517">
    <property type="entry name" value="FG-GAP"/>
</dbReference>
<dbReference type="SUPFAM" id="SSF69318">
    <property type="entry name" value="Integrin alpha N-terminal domain"/>
    <property type="match status" value="1"/>
</dbReference>
<evidence type="ECO:0000256" key="4">
    <source>
        <dbReference type="ARBA" id="ARBA00023180"/>
    </source>
</evidence>
<dbReference type="PROSITE" id="PS51470">
    <property type="entry name" value="FG_GAP"/>
    <property type="match status" value="2"/>
</dbReference>
<feature type="chain" id="PRO_5044332704" evidence="5">
    <location>
        <begin position="29"/>
        <end position="480"/>
    </location>
</feature>
<dbReference type="GO" id="GO:0008305">
    <property type="term" value="C:integrin complex"/>
    <property type="evidence" value="ECO:0007669"/>
    <property type="project" value="InterPro"/>
</dbReference>
<evidence type="ECO:0000256" key="1">
    <source>
        <dbReference type="ARBA" id="ARBA00022729"/>
    </source>
</evidence>
<dbReference type="RefSeq" id="WP_369247976.1">
    <property type="nucleotide sequence ID" value="NZ_CP163443.1"/>
</dbReference>
<accession>A0AB39RF61</accession>
<dbReference type="GO" id="GO:0007155">
    <property type="term" value="P:cell adhesion"/>
    <property type="evidence" value="ECO:0007669"/>
    <property type="project" value="InterPro"/>
</dbReference>
<proteinExistence type="predicted"/>
<dbReference type="SMART" id="SM00191">
    <property type="entry name" value="Int_alpha"/>
    <property type="match status" value="5"/>
</dbReference>
<evidence type="ECO:0000313" key="6">
    <source>
        <dbReference type="EMBL" id="XDQ54777.1"/>
    </source>
</evidence>
<name>A0AB39RF61_9ACTN</name>
<dbReference type="GO" id="GO:0007229">
    <property type="term" value="P:integrin-mediated signaling pathway"/>
    <property type="evidence" value="ECO:0007669"/>
    <property type="project" value="UniProtKB-KW"/>
</dbReference>
<dbReference type="EMBL" id="CP163443">
    <property type="protein sequence ID" value="XDQ54777.1"/>
    <property type="molecule type" value="Genomic_DNA"/>
</dbReference>
<dbReference type="AlphaFoldDB" id="A0AB39RF61"/>
<protein>
    <submittedName>
        <fullName evidence="6">Integrin-like protein</fullName>
    </submittedName>
</protein>
<dbReference type="PANTHER" id="PTHR23221">
    <property type="entry name" value="GLYCOSYLPHOSPHATIDYLINOSITOL PHOSPHOLIPASE D"/>
    <property type="match status" value="1"/>
</dbReference>
<evidence type="ECO:0000256" key="3">
    <source>
        <dbReference type="ARBA" id="ARBA00022801"/>
    </source>
</evidence>
<keyword evidence="1 5" id="KW-0732">Signal</keyword>
<dbReference type="PRINTS" id="PR01185">
    <property type="entry name" value="INTEGRINA"/>
</dbReference>
<keyword evidence="2" id="KW-0677">Repeat</keyword>
<reference evidence="6" key="1">
    <citation type="submission" date="2024-07" db="EMBL/GenBank/DDBJ databases">
        <authorList>
            <person name="Yu S.T."/>
        </authorList>
    </citation>
    <scope>NUCLEOTIDE SEQUENCE</scope>
    <source>
        <strain evidence="6">R41</strain>
    </source>
</reference>
<organism evidence="6">
    <name type="scientific">Streptomyces sp. R41</name>
    <dbReference type="NCBI Taxonomy" id="3238632"/>
    <lineage>
        <taxon>Bacteria</taxon>
        <taxon>Bacillati</taxon>
        <taxon>Actinomycetota</taxon>
        <taxon>Actinomycetes</taxon>
        <taxon>Kitasatosporales</taxon>
        <taxon>Streptomycetaceae</taxon>
        <taxon>Streptomyces</taxon>
    </lineage>
</organism>
<dbReference type="Pfam" id="PF01839">
    <property type="entry name" value="FG-GAP"/>
    <property type="match status" value="4"/>
</dbReference>
<dbReference type="InterPro" id="IPR028994">
    <property type="entry name" value="Integrin_alpha_N"/>
</dbReference>
<evidence type="ECO:0000256" key="2">
    <source>
        <dbReference type="ARBA" id="ARBA00022737"/>
    </source>
</evidence>
<gene>
    <name evidence="6" type="ORF">AB5J53_25515</name>
</gene>